<reference evidence="2 3" key="1">
    <citation type="submission" date="2020-07" db="EMBL/GenBank/DDBJ databases">
        <authorList>
            <person name="Feng X."/>
        </authorList>
    </citation>
    <scope>NUCLEOTIDE SEQUENCE [LARGE SCALE GENOMIC DNA]</scope>
    <source>
        <strain evidence="2 3">JCM31066</strain>
    </source>
</reference>
<dbReference type="EMBL" id="JACHVB010000021">
    <property type="protein sequence ID" value="MBC2594274.1"/>
    <property type="molecule type" value="Genomic_DNA"/>
</dbReference>
<feature type="transmembrane region" description="Helical" evidence="1">
    <location>
        <begin position="116"/>
        <end position="140"/>
    </location>
</feature>
<feature type="transmembrane region" description="Helical" evidence="1">
    <location>
        <begin position="226"/>
        <end position="250"/>
    </location>
</feature>
<keyword evidence="3" id="KW-1185">Reference proteome</keyword>
<sequence length="251" mass="27972">MAEFYIREADSEEARGPYSPERIADLLGAGRASAATLYYDEDREDWLPLSEGPAFQAILHPEQKRVQLKARDLPPVVEPAHHEPPPVTVDEMLAAAEGKSDETRHLRARENRMGKAAALSLPALVLMLALCAFTDIFPYWDIVMTIREERTWSLLLEYPMLILGAVDLFFVLCCILSATDVFPLIRIRAMLGLGFFTYIFWAWGEFPQSLAVAVGSLSLYVCTATLNLYAMILFAILGVGSFGALAAMYFL</sequence>
<name>A0A842HFH8_9BACT</name>
<protein>
    <recommendedName>
        <fullName evidence="4">GYF domain-containing protein</fullName>
    </recommendedName>
</protein>
<dbReference type="AlphaFoldDB" id="A0A842HFH8"/>
<comment type="caution">
    <text evidence="2">The sequence shown here is derived from an EMBL/GenBank/DDBJ whole genome shotgun (WGS) entry which is preliminary data.</text>
</comment>
<feature type="transmembrane region" description="Helical" evidence="1">
    <location>
        <begin position="189"/>
        <end position="206"/>
    </location>
</feature>
<evidence type="ECO:0008006" key="4">
    <source>
        <dbReference type="Google" id="ProtNLM"/>
    </source>
</evidence>
<evidence type="ECO:0000313" key="3">
    <source>
        <dbReference type="Proteomes" id="UP000546464"/>
    </source>
</evidence>
<keyword evidence="1" id="KW-1133">Transmembrane helix</keyword>
<dbReference type="Proteomes" id="UP000546464">
    <property type="component" value="Unassembled WGS sequence"/>
</dbReference>
<dbReference type="RefSeq" id="WP_185675263.1">
    <property type="nucleotide sequence ID" value="NZ_JACHVB010000021.1"/>
</dbReference>
<evidence type="ECO:0000256" key="1">
    <source>
        <dbReference type="SAM" id="Phobius"/>
    </source>
</evidence>
<evidence type="ECO:0000313" key="2">
    <source>
        <dbReference type="EMBL" id="MBC2594274.1"/>
    </source>
</evidence>
<accession>A0A842HFH8</accession>
<keyword evidence="1" id="KW-0472">Membrane</keyword>
<gene>
    <name evidence="2" type="ORF">H5P28_08370</name>
</gene>
<keyword evidence="1" id="KW-0812">Transmembrane</keyword>
<feature type="transmembrane region" description="Helical" evidence="1">
    <location>
        <begin position="160"/>
        <end position="182"/>
    </location>
</feature>
<organism evidence="2 3">
    <name type="scientific">Ruficoccus amylovorans</name>
    <dbReference type="NCBI Taxonomy" id="1804625"/>
    <lineage>
        <taxon>Bacteria</taxon>
        <taxon>Pseudomonadati</taxon>
        <taxon>Verrucomicrobiota</taxon>
        <taxon>Opitutia</taxon>
        <taxon>Puniceicoccales</taxon>
        <taxon>Cerasicoccaceae</taxon>
        <taxon>Ruficoccus</taxon>
    </lineage>
</organism>
<proteinExistence type="predicted"/>